<dbReference type="GO" id="GO:0005829">
    <property type="term" value="C:cytosol"/>
    <property type="evidence" value="ECO:0007669"/>
    <property type="project" value="TreeGrafter"/>
</dbReference>
<accession>A0A178LU16</accession>
<feature type="active site" description="Proton acceptor" evidence="3">
    <location>
        <position position="70"/>
    </location>
</feature>
<name>A0A178LU16_MYCIR</name>
<dbReference type="Pfam" id="PF00908">
    <property type="entry name" value="dTDP_sugar_isom"/>
    <property type="match status" value="1"/>
</dbReference>
<dbReference type="GO" id="GO:0008831">
    <property type="term" value="F:dTDP-4-dehydrorhamnose reductase activity"/>
    <property type="evidence" value="ECO:0007669"/>
    <property type="project" value="TreeGrafter"/>
</dbReference>
<dbReference type="Pfam" id="PF04321">
    <property type="entry name" value="RmlD_sub_bind"/>
    <property type="match status" value="1"/>
</dbReference>
<dbReference type="Proteomes" id="UP000078396">
    <property type="component" value="Unassembled WGS sequence"/>
</dbReference>
<dbReference type="InterPro" id="IPR029903">
    <property type="entry name" value="RmlD-like-bd"/>
</dbReference>
<dbReference type="InterPro" id="IPR014710">
    <property type="entry name" value="RmlC-like_jellyroll"/>
</dbReference>
<dbReference type="Gene3D" id="3.90.25.10">
    <property type="entry name" value="UDP-galactose 4-epimerase, domain 1"/>
    <property type="match status" value="1"/>
</dbReference>
<dbReference type="InterPro" id="IPR036291">
    <property type="entry name" value="NAD(P)-bd_dom_sf"/>
</dbReference>
<reference evidence="6 7" key="1">
    <citation type="submission" date="2016-04" db="EMBL/GenBank/DDBJ databases">
        <title>Draft Genome Sequences of Staphylococcus capitis Strain H36, S. capitis Strain H65, S. cohnii Strain H62, S. hominis Strain H69, Mycobacterium iranicum Strain H39, Plantibacter sp. Strain H53, Pseudomonas oryzihabitans Strain H72, and Microbacterium sp. Strain H83, isolated from residential settings.</title>
        <authorList>
            <person name="Lymperopoulou D."/>
            <person name="Adams R.I."/>
            <person name="Lindow S."/>
            <person name="Coil D.A."/>
            <person name="Jospin G."/>
            <person name="Eisen J.A."/>
        </authorList>
    </citation>
    <scope>NUCLEOTIDE SEQUENCE [LARGE SCALE GENOMIC DNA]</scope>
    <source>
        <strain evidence="6 7">H39</strain>
    </source>
</reference>
<dbReference type="PROSITE" id="PS00061">
    <property type="entry name" value="ADH_SHORT"/>
    <property type="match status" value="1"/>
</dbReference>
<dbReference type="GO" id="GO:0019305">
    <property type="term" value="P:dTDP-rhamnose biosynthetic process"/>
    <property type="evidence" value="ECO:0007669"/>
    <property type="project" value="TreeGrafter"/>
</dbReference>
<dbReference type="OrthoDB" id="9803892at2"/>
<gene>
    <name evidence="6" type="ORF">A4X20_22090</name>
</gene>
<dbReference type="RefSeq" id="WP_064282485.1">
    <property type="nucleotide sequence ID" value="NZ_LWCS01000026.1"/>
</dbReference>
<dbReference type="AlphaFoldDB" id="A0A178LU16"/>
<dbReference type="GO" id="GO:0008830">
    <property type="term" value="F:dTDP-4-dehydrorhamnose 3,5-epimerase activity"/>
    <property type="evidence" value="ECO:0007669"/>
    <property type="project" value="InterPro"/>
</dbReference>
<dbReference type="CDD" id="cd05254">
    <property type="entry name" value="dTDP_HR_like_SDR_e"/>
    <property type="match status" value="1"/>
</dbReference>
<proteinExistence type="inferred from homology"/>
<dbReference type="InterPro" id="IPR005913">
    <property type="entry name" value="dTDP_dehydrorham_reduct"/>
</dbReference>
<dbReference type="PANTHER" id="PTHR10491:SF4">
    <property type="entry name" value="METHIONINE ADENOSYLTRANSFERASE 2 SUBUNIT BETA"/>
    <property type="match status" value="1"/>
</dbReference>
<feature type="domain" description="RmlD-like substrate binding" evidence="5">
    <location>
        <begin position="188"/>
        <end position="468"/>
    </location>
</feature>
<dbReference type="SUPFAM" id="SSF51182">
    <property type="entry name" value="RmlC-like cupins"/>
    <property type="match status" value="1"/>
</dbReference>
<dbReference type="EMBL" id="LWCS01000026">
    <property type="protein sequence ID" value="OAN37623.1"/>
    <property type="molecule type" value="Genomic_DNA"/>
</dbReference>
<comment type="caution">
    <text evidence="6">The sequence shown here is derived from an EMBL/GenBank/DDBJ whole genome shotgun (WGS) entry which is preliminary data.</text>
</comment>
<evidence type="ECO:0000313" key="6">
    <source>
        <dbReference type="EMBL" id="OAN37623.1"/>
    </source>
</evidence>
<evidence type="ECO:0000259" key="5">
    <source>
        <dbReference type="Pfam" id="PF04321"/>
    </source>
</evidence>
<dbReference type="SUPFAM" id="SSF51735">
    <property type="entry name" value="NAD(P)-binding Rossmann-fold domains"/>
    <property type="match status" value="1"/>
</dbReference>
<dbReference type="PANTHER" id="PTHR10491">
    <property type="entry name" value="DTDP-4-DEHYDRORHAMNOSE REDUCTASE"/>
    <property type="match status" value="1"/>
</dbReference>
<evidence type="ECO:0000313" key="7">
    <source>
        <dbReference type="Proteomes" id="UP000078396"/>
    </source>
</evidence>
<protein>
    <submittedName>
        <fullName evidence="6">dTDP-4-dehydrorhamnose reductase</fullName>
    </submittedName>
</protein>
<organism evidence="6 7">
    <name type="scientific">Mycolicibacterium iranicum</name>
    <name type="common">Mycobacterium iranicum</name>
    <dbReference type="NCBI Taxonomy" id="912594"/>
    <lineage>
        <taxon>Bacteria</taxon>
        <taxon>Bacillati</taxon>
        <taxon>Actinomycetota</taxon>
        <taxon>Actinomycetes</taxon>
        <taxon>Mycobacteriales</taxon>
        <taxon>Mycobacteriaceae</taxon>
        <taxon>Mycolicibacterium</taxon>
    </lineage>
</organism>
<feature type="site" description="Participates in a stacking interaction with the thymidine ring of dTDP-4-oxo-6-deoxyglucose" evidence="4">
    <location>
        <position position="139"/>
    </location>
</feature>
<evidence type="ECO:0000256" key="2">
    <source>
        <dbReference type="ARBA" id="ARBA00010944"/>
    </source>
</evidence>
<dbReference type="InterPro" id="IPR000888">
    <property type="entry name" value="RmlC-like"/>
</dbReference>
<dbReference type="InterPro" id="IPR011051">
    <property type="entry name" value="RmlC_Cupin_sf"/>
</dbReference>
<dbReference type="InterPro" id="IPR020904">
    <property type="entry name" value="Sc_DH/Rdtase_CS"/>
</dbReference>
<evidence type="ECO:0000256" key="1">
    <source>
        <dbReference type="ARBA" id="ARBA00010154"/>
    </source>
</evidence>
<feature type="active site" description="Proton donor" evidence="3">
    <location>
        <position position="133"/>
    </location>
</feature>
<sequence>MTGHGKTLRAVGTPIPGLTLWDIPVHGDNRGWFKENWQRTKMVAAGMPDFGPVQQNISFNDTAGTTRGIHAEPWDKYISVGFGRIFGAWVDLRAGPTFGTVFTAELDPSRAVFVPRGVGNAFQTLEPRTVYTYLVNDHYSPDVHYPSVHPGDETLGIAWPIPLERAELSAKDLAQGTLADVTPITPRRTLIVGAGGQLGRALREAFADATHVEYADRADLDITADGLDRARRWRDYDTIINAAAYTAVDAAESAEGRVAAWAANVAGVASLTKVAAAHGITLAHVSSDYVFDGTATRPYREDDPVAPLGVYGQTKAAADQIVSTLARHYIVRTSWVIGDGRNFVRTMMSLAANGVDPAVVDDQFGRLTFTSELARAIRHLIETAAPYGTYNVTGTGPVRSWADIARRVFGLAGYDPGRVSGVPTAAYFAKSQAAVAPRPMHSALDLTKLESTGFELVDAEESLTRYVRAESLATFSGVSS</sequence>
<comment type="similarity">
    <text evidence="1">Belongs to the dTDP-4-dehydrorhamnose 3,5-epimerase family.</text>
</comment>
<dbReference type="Gene3D" id="2.60.120.10">
    <property type="entry name" value="Jelly Rolls"/>
    <property type="match status" value="1"/>
</dbReference>
<comment type="similarity">
    <text evidence="2">Belongs to the dTDP-4-dehydrorhamnose reductase family.</text>
</comment>
<dbReference type="Gene3D" id="3.40.50.720">
    <property type="entry name" value="NAD(P)-binding Rossmann-like Domain"/>
    <property type="match status" value="1"/>
</dbReference>
<evidence type="ECO:0000256" key="3">
    <source>
        <dbReference type="PIRSR" id="PIRSR600888-1"/>
    </source>
</evidence>
<evidence type="ECO:0000256" key="4">
    <source>
        <dbReference type="PIRSR" id="PIRSR600888-3"/>
    </source>
</evidence>